<comment type="caution">
    <text evidence="1">The sequence shown here is derived from an EMBL/GenBank/DDBJ whole genome shotgun (WGS) entry which is preliminary data.</text>
</comment>
<dbReference type="Proteomes" id="UP001177021">
    <property type="component" value="Unassembled WGS sequence"/>
</dbReference>
<keyword evidence="2" id="KW-1185">Reference proteome</keyword>
<dbReference type="EMBL" id="CASHSV030000823">
    <property type="protein sequence ID" value="CAJ2676021.1"/>
    <property type="molecule type" value="Genomic_DNA"/>
</dbReference>
<organism evidence="1 2">
    <name type="scientific">Trifolium pratense</name>
    <name type="common">Red clover</name>
    <dbReference type="NCBI Taxonomy" id="57577"/>
    <lineage>
        <taxon>Eukaryota</taxon>
        <taxon>Viridiplantae</taxon>
        <taxon>Streptophyta</taxon>
        <taxon>Embryophyta</taxon>
        <taxon>Tracheophyta</taxon>
        <taxon>Spermatophyta</taxon>
        <taxon>Magnoliopsida</taxon>
        <taxon>eudicotyledons</taxon>
        <taxon>Gunneridae</taxon>
        <taxon>Pentapetalae</taxon>
        <taxon>rosids</taxon>
        <taxon>fabids</taxon>
        <taxon>Fabales</taxon>
        <taxon>Fabaceae</taxon>
        <taxon>Papilionoideae</taxon>
        <taxon>50 kb inversion clade</taxon>
        <taxon>NPAAA clade</taxon>
        <taxon>Hologalegina</taxon>
        <taxon>IRL clade</taxon>
        <taxon>Trifolieae</taxon>
        <taxon>Trifolium</taxon>
    </lineage>
</organism>
<protein>
    <submittedName>
        <fullName evidence="1">Uncharacterized protein</fullName>
    </submittedName>
</protein>
<gene>
    <name evidence="1" type="ORF">MILVUS5_LOCUS38872</name>
</gene>
<evidence type="ECO:0000313" key="1">
    <source>
        <dbReference type="EMBL" id="CAJ2676021.1"/>
    </source>
</evidence>
<reference evidence="1" key="1">
    <citation type="submission" date="2023-10" db="EMBL/GenBank/DDBJ databases">
        <authorList>
            <person name="Rodriguez Cubillos JULIANA M."/>
            <person name="De Vega J."/>
        </authorList>
    </citation>
    <scope>NUCLEOTIDE SEQUENCE</scope>
</reference>
<accession>A0ACB0M5Z6</accession>
<name>A0ACB0M5Z6_TRIPR</name>
<sequence length="83" mass="9943">MEKTTKWRKEENNNGGNKENNNNNNNMWNPYAKLQTQKVKVPKFPLDSKSENANRKCRQSRLRLVNSFGHYLHWLLSIKSRLR</sequence>
<evidence type="ECO:0000313" key="2">
    <source>
        <dbReference type="Proteomes" id="UP001177021"/>
    </source>
</evidence>
<proteinExistence type="predicted"/>